<proteinExistence type="predicted"/>
<dbReference type="GO" id="GO:0005634">
    <property type="term" value="C:nucleus"/>
    <property type="evidence" value="ECO:0007669"/>
    <property type="project" value="UniProtKB-SubCell"/>
</dbReference>
<organism evidence="7 8">
    <name type="scientific">Diplocarpon coronariae</name>
    <dbReference type="NCBI Taxonomy" id="2795749"/>
    <lineage>
        <taxon>Eukaryota</taxon>
        <taxon>Fungi</taxon>
        <taxon>Dikarya</taxon>
        <taxon>Ascomycota</taxon>
        <taxon>Pezizomycotina</taxon>
        <taxon>Leotiomycetes</taxon>
        <taxon>Helotiales</taxon>
        <taxon>Drepanopezizaceae</taxon>
        <taxon>Diplocarpon</taxon>
    </lineage>
</organism>
<protein>
    <recommendedName>
        <fullName evidence="9">Myb transcription factor</fullName>
    </recommendedName>
</protein>
<feature type="compositionally biased region" description="Basic and acidic residues" evidence="4">
    <location>
        <begin position="180"/>
        <end position="191"/>
    </location>
</feature>
<keyword evidence="2" id="KW-0238">DNA-binding</keyword>
<feature type="region of interest" description="Disordered" evidence="4">
    <location>
        <begin position="274"/>
        <end position="350"/>
    </location>
</feature>
<dbReference type="EMBL" id="MZNU01000417">
    <property type="protein sequence ID" value="OWO97926.1"/>
    <property type="molecule type" value="Genomic_DNA"/>
</dbReference>
<feature type="region of interest" description="Disordered" evidence="4">
    <location>
        <begin position="380"/>
        <end position="545"/>
    </location>
</feature>
<feature type="compositionally biased region" description="Basic residues" evidence="4">
    <location>
        <begin position="220"/>
        <end position="234"/>
    </location>
</feature>
<evidence type="ECO:0000313" key="7">
    <source>
        <dbReference type="EMBL" id="OWO97926.1"/>
    </source>
</evidence>
<feature type="region of interest" description="Disordered" evidence="4">
    <location>
        <begin position="1179"/>
        <end position="1198"/>
    </location>
</feature>
<feature type="compositionally biased region" description="Basic residues" evidence="4">
    <location>
        <begin position="923"/>
        <end position="932"/>
    </location>
</feature>
<feature type="compositionally biased region" description="Polar residues" evidence="4">
    <location>
        <begin position="1143"/>
        <end position="1154"/>
    </location>
</feature>
<feature type="compositionally biased region" description="Basic residues" evidence="4">
    <location>
        <begin position="39"/>
        <end position="52"/>
    </location>
</feature>
<feature type="domain" description="Myb-like" evidence="5">
    <location>
        <begin position="666"/>
        <end position="726"/>
    </location>
</feature>
<dbReference type="GO" id="GO:0000976">
    <property type="term" value="F:transcription cis-regulatory region binding"/>
    <property type="evidence" value="ECO:0007669"/>
    <property type="project" value="TreeGrafter"/>
</dbReference>
<dbReference type="AlphaFoldDB" id="A0A218YST4"/>
<feature type="compositionally biased region" description="Basic residues" evidence="4">
    <location>
        <begin position="970"/>
        <end position="986"/>
    </location>
</feature>
<feature type="compositionally biased region" description="Polar residues" evidence="4">
    <location>
        <begin position="1011"/>
        <end position="1021"/>
    </location>
</feature>
<dbReference type="InterPro" id="IPR009057">
    <property type="entry name" value="Homeodomain-like_sf"/>
</dbReference>
<dbReference type="PROSITE" id="PS50090">
    <property type="entry name" value="MYB_LIKE"/>
    <property type="match status" value="2"/>
</dbReference>
<dbReference type="GO" id="GO:0003700">
    <property type="term" value="F:DNA-binding transcription factor activity"/>
    <property type="evidence" value="ECO:0007669"/>
    <property type="project" value="TreeGrafter"/>
</dbReference>
<feature type="compositionally biased region" description="Basic residues" evidence="4">
    <location>
        <begin position="129"/>
        <end position="141"/>
    </location>
</feature>
<dbReference type="Pfam" id="PF13921">
    <property type="entry name" value="Myb_DNA-bind_6"/>
    <property type="match status" value="1"/>
</dbReference>
<keyword evidence="8" id="KW-1185">Reference proteome</keyword>
<feature type="region of interest" description="Disordered" evidence="4">
    <location>
        <begin position="25"/>
        <end position="245"/>
    </location>
</feature>
<feature type="compositionally biased region" description="Basic and acidic residues" evidence="4">
    <location>
        <begin position="330"/>
        <end position="339"/>
    </location>
</feature>
<dbReference type="InParanoid" id="A0A218YST4"/>
<comment type="caution">
    <text evidence="7">The sequence shown here is derived from an EMBL/GenBank/DDBJ whole genome shotgun (WGS) entry which is preliminary data.</text>
</comment>
<feature type="compositionally biased region" description="Basic and acidic residues" evidence="4">
    <location>
        <begin position="516"/>
        <end position="531"/>
    </location>
</feature>
<dbReference type="SMART" id="SM00717">
    <property type="entry name" value="SANT"/>
    <property type="match status" value="2"/>
</dbReference>
<evidence type="ECO:0000256" key="3">
    <source>
        <dbReference type="ARBA" id="ARBA00023242"/>
    </source>
</evidence>
<feature type="compositionally biased region" description="Basic and acidic residues" evidence="4">
    <location>
        <begin position="295"/>
        <end position="310"/>
    </location>
</feature>
<evidence type="ECO:0000313" key="8">
    <source>
        <dbReference type="Proteomes" id="UP000242519"/>
    </source>
</evidence>
<sequence length="1198" mass="133799">MAIDADGVMANTATYCLDGSAHVSKGLAPENQRNDAKNLKKLRRAAKKQRRKNAPDSSLLGSPAMSSAINSSVIDGDVDAPGTMAEEELAQEENTAQEIHLNSDLGEYEQGQEEEPKPPKVVTKDKSKKECRKVRASKKQSKVAALESGDHTQAVEPTGYEQESQDLVSAMRKKQLTNEAQEKESKKKSLADETTSTVQESKDGASSALGQLQESSKLPVKIKKVKKKAQKNPQKRSQDEAAFQNADDSAGLLHLTSTPATCVHSRSQVAAHDDVAELDAQVRSNVKVASQPGAEEDHQQEPEQPSEKTLGKRKASVTVMKSKSKRRRSKDSAMKRAELASHGFVSSQVATPANTVISQTPLSHSQPVIHDPVTLGETAAKLYASQMENERNLPALSDTSSPGPPPSRDFLASSQQKRATPDYIPAYLRKAPAALVDPTESDPYELPPSSQPEPQPEPETQPESEPGVKPAEQSGDEPEALRLLSAAPKSSESRKRRLPTGEPESSQVQPTLKNLKPKDRSSKTMELEKIKTPSSSEADPATKGARIADNDARVIIDAVELYRDMNDLDQRDVNKIIQEDATIDKNRNFWKFICERVPKVPRVKVMNQCRRKFHNFEARGVWTDEQDKDLKDAYERNPGKWKVIGAQLNRFSQDCRDRWRNYLVCGDNQKKDVWDKEEEERLKMIVNECMLLTGTKSANIDWQNVSSRMDHTRSRLQCITKWKSIQEREAITDEDLSALQPIAKQSWRLEEAEYVAHVMTPGEKLDLLYSIRSTNAGSEGKIPWVRVQQDIGVRAPRMALRVALRNFQEYIDDRERMSLQDIVSALIEIYEEAAPDEPHIFGFVRPARYNKHDMRESIFVEDDDNVDGEPRTIKEGTQPFKVRHDERDSAGPSTHKSRKRKGRKAAMMAAMEMENDQTPAPKKAPKKLRSRMKGQNEVESQETNSDTANIGDEIIKSFETAKSNQVKGRTPARKAKKPITKARTSKHLSEYRVNASEDEDDEQMVLEESIPQKSRVLSSEYQAGRNEKDRHVSNGFQNNDRRHYPDLPQSDEGEVLESDIEMANEHHSAPSGHIQHQDVDGIEDEAEDYSYPTHDQESVDLDKPQSATANRSHNGNFSDYDGEDESGNLPLGREESVDLDTPHNAQPHPTTYYSNDDDEGVGVGANGYDSRFVRMATVSSSASSIPHTPKVLLKNRGS</sequence>
<feature type="compositionally biased region" description="Acidic residues" evidence="4">
    <location>
        <begin position="996"/>
        <end position="1005"/>
    </location>
</feature>
<feature type="compositionally biased region" description="Basic residues" evidence="4">
    <location>
        <begin position="895"/>
        <end position="904"/>
    </location>
</feature>
<keyword evidence="3" id="KW-0539">Nucleus</keyword>
<evidence type="ECO:0000259" key="6">
    <source>
        <dbReference type="PROSITE" id="PS51294"/>
    </source>
</evidence>
<dbReference type="PROSITE" id="PS51294">
    <property type="entry name" value="HTH_MYB"/>
    <property type="match status" value="1"/>
</dbReference>
<dbReference type="InterPro" id="IPR051651">
    <property type="entry name" value="DMTF1_DNA-bind_reg"/>
</dbReference>
<accession>A0A218YST4</accession>
<dbReference type="InterPro" id="IPR017930">
    <property type="entry name" value="Myb_dom"/>
</dbReference>
<dbReference type="SUPFAM" id="SSF46689">
    <property type="entry name" value="Homeodomain-like"/>
    <property type="match status" value="2"/>
</dbReference>
<feature type="compositionally biased region" description="Basic and acidic residues" evidence="4">
    <location>
        <begin position="114"/>
        <end position="128"/>
    </location>
</feature>
<feature type="compositionally biased region" description="Polar residues" evidence="4">
    <location>
        <begin position="503"/>
        <end position="512"/>
    </location>
</feature>
<reference evidence="7 8" key="1">
    <citation type="submission" date="2017-04" db="EMBL/GenBank/DDBJ databases">
        <title>Draft genome sequence of Marssonina coronaria NL1: causal agent of apple blotch.</title>
        <authorList>
            <person name="Cheng Q."/>
        </authorList>
    </citation>
    <scope>NUCLEOTIDE SEQUENCE [LARGE SCALE GENOMIC DNA]</scope>
    <source>
        <strain evidence="7 8">NL1</strain>
    </source>
</reference>
<evidence type="ECO:0000256" key="4">
    <source>
        <dbReference type="SAM" id="MobiDB-lite"/>
    </source>
</evidence>
<name>A0A218YST4_9HELO</name>
<feature type="compositionally biased region" description="Basic and acidic residues" evidence="4">
    <location>
        <begin position="1094"/>
        <end position="1103"/>
    </location>
</feature>
<feature type="compositionally biased region" description="Polar residues" evidence="4">
    <location>
        <begin position="55"/>
        <end position="73"/>
    </location>
</feature>
<dbReference type="PANTHER" id="PTHR46380:SF2">
    <property type="entry name" value="CYCLIN-D-BINDING MYB-LIKE TRANSCRIPTION FACTOR 1"/>
    <property type="match status" value="1"/>
</dbReference>
<dbReference type="CDD" id="cd00167">
    <property type="entry name" value="SANT"/>
    <property type="match status" value="1"/>
</dbReference>
<feature type="domain" description="HTH myb-type" evidence="6">
    <location>
        <begin position="614"/>
        <end position="667"/>
    </location>
</feature>
<dbReference type="Proteomes" id="UP000242519">
    <property type="component" value="Unassembled WGS sequence"/>
</dbReference>
<evidence type="ECO:0008006" key="9">
    <source>
        <dbReference type="Google" id="ProtNLM"/>
    </source>
</evidence>
<evidence type="ECO:0000256" key="1">
    <source>
        <dbReference type="ARBA" id="ARBA00004123"/>
    </source>
</evidence>
<evidence type="ECO:0000256" key="2">
    <source>
        <dbReference type="ARBA" id="ARBA00023125"/>
    </source>
</evidence>
<feature type="compositionally biased region" description="Polar residues" evidence="4">
    <location>
        <begin position="937"/>
        <end position="948"/>
    </location>
</feature>
<feature type="compositionally biased region" description="Acidic residues" evidence="4">
    <location>
        <begin position="1049"/>
        <end position="1062"/>
    </location>
</feature>
<feature type="compositionally biased region" description="Polar residues" evidence="4">
    <location>
        <begin position="1105"/>
        <end position="1117"/>
    </location>
</feature>
<dbReference type="InterPro" id="IPR001005">
    <property type="entry name" value="SANT/Myb"/>
</dbReference>
<dbReference type="OrthoDB" id="39591at2759"/>
<feature type="region of interest" description="Disordered" evidence="4">
    <location>
        <begin position="864"/>
        <end position="1165"/>
    </location>
</feature>
<dbReference type="STRING" id="503106.A0A218YST4"/>
<dbReference type="Gene3D" id="1.10.10.60">
    <property type="entry name" value="Homeodomain-like"/>
    <property type="match status" value="2"/>
</dbReference>
<gene>
    <name evidence="7" type="ORF">B2J93_4495</name>
</gene>
<feature type="compositionally biased region" description="Pro residues" evidence="4">
    <location>
        <begin position="445"/>
        <end position="459"/>
    </location>
</feature>
<dbReference type="PANTHER" id="PTHR46380">
    <property type="entry name" value="CYCLIN-D-BINDING MYB-LIKE TRANSCRIPTION FACTOR 1"/>
    <property type="match status" value="1"/>
</dbReference>
<evidence type="ECO:0000259" key="5">
    <source>
        <dbReference type="PROSITE" id="PS50090"/>
    </source>
</evidence>
<comment type="subcellular location">
    <subcellularLocation>
        <location evidence="1">Nucleus</location>
    </subcellularLocation>
</comment>
<feature type="domain" description="Myb-like" evidence="5">
    <location>
        <begin position="619"/>
        <end position="663"/>
    </location>
</feature>